<dbReference type="AlphaFoldDB" id="X6M9S2"/>
<evidence type="ECO:0000256" key="1">
    <source>
        <dbReference type="SAM" id="MobiDB-lite"/>
    </source>
</evidence>
<gene>
    <name evidence="2" type="ORF">RFI_26729</name>
</gene>
<comment type="caution">
    <text evidence="2">The sequence shown here is derived from an EMBL/GenBank/DDBJ whole genome shotgun (WGS) entry which is preliminary data.</text>
</comment>
<feature type="compositionally biased region" description="Low complexity" evidence="1">
    <location>
        <begin position="66"/>
        <end position="75"/>
    </location>
</feature>
<sequence>MAELELYVFHGKKVLEYFPEQLTKSLNIAKKPEDKAFLDYKFLWFFKKKSFETDPEDSHNNDDGKGYNNNDGYEYLNDENENENENEGENNEDEITGVTGSLSTKQTFSSKRTATRGNTEDDQEGFQVPDTRRSEADNMVSLLSSLQRNKEEGVQFGPVLPFASSQSVSGSSFFFL</sequence>
<name>X6M9S2_RETFI</name>
<accession>X6M9S2</accession>
<protein>
    <submittedName>
        <fullName evidence="2">Uncharacterized protein</fullName>
    </submittedName>
</protein>
<evidence type="ECO:0000313" key="2">
    <source>
        <dbReference type="EMBL" id="ETO10649.1"/>
    </source>
</evidence>
<feature type="compositionally biased region" description="Acidic residues" evidence="1">
    <location>
        <begin position="76"/>
        <end position="95"/>
    </location>
</feature>
<dbReference type="Proteomes" id="UP000023152">
    <property type="component" value="Unassembled WGS sequence"/>
</dbReference>
<keyword evidence="3" id="KW-1185">Reference proteome</keyword>
<reference evidence="2 3" key="1">
    <citation type="journal article" date="2013" name="Curr. Biol.">
        <title>The Genome of the Foraminiferan Reticulomyxa filosa.</title>
        <authorList>
            <person name="Glockner G."/>
            <person name="Hulsmann N."/>
            <person name="Schleicher M."/>
            <person name="Noegel A.A."/>
            <person name="Eichinger L."/>
            <person name="Gallinger C."/>
            <person name="Pawlowski J."/>
            <person name="Sierra R."/>
            <person name="Euteneuer U."/>
            <person name="Pillet L."/>
            <person name="Moustafa A."/>
            <person name="Platzer M."/>
            <person name="Groth M."/>
            <person name="Szafranski K."/>
            <person name="Schliwa M."/>
        </authorList>
    </citation>
    <scope>NUCLEOTIDE SEQUENCE [LARGE SCALE GENOMIC DNA]</scope>
</reference>
<evidence type="ECO:0000313" key="3">
    <source>
        <dbReference type="Proteomes" id="UP000023152"/>
    </source>
</evidence>
<feature type="region of interest" description="Disordered" evidence="1">
    <location>
        <begin position="53"/>
        <end position="130"/>
    </location>
</feature>
<organism evidence="2 3">
    <name type="scientific">Reticulomyxa filosa</name>
    <dbReference type="NCBI Taxonomy" id="46433"/>
    <lineage>
        <taxon>Eukaryota</taxon>
        <taxon>Sar</taxon>
        <taxon>Rhizaria</taxon>
        <taxon>Retaria</taxon>
        <taxon>Foraminifera</taxon>
        <taxon>Monothalamids</taxon>
        <taxon>Reticulomyxidae</taxon>
        <taxon>Reticulomyxa</taxon>
    </lineage>
</organism>
<dbReference type="EMBL" id="ASPP01023299">
    <property type="protein sequence ID" value="ETO10649.1"/>
    <property type="molecule type" value="Genomic_DNA"/>
</dbReference>
<proteinExistence type="predicted"/>
<feature type="compositionally biased region" description="Basic and acidic residues" evidence="1">
    <location>
        <begin position="53"/>
        <end position="65"/>
    </location>
</feature>
<feature type="compositionally biased region" description="Polar residues" evidence="1">
    <location>
        <begin position="98"/>
        <end position="117"/>
    </location>
</feature>